<evidence type="ECO:0000313" key="3">
    <source>
        <dbReference type="Proteomes" id="UP001283361"/>
    </source>
</evidence>
<comment type="caution">
    <text evidence="2">The sequence shown here is derived from an EMBL/GenBank/DDBJ whole genome shotgun (WGS) entry which is preliminary data.</text>
</comment>
<organism evidence="2 3">
    <name type="scientific">Elysia crispata</name>
    <name type="common">lettuce slug</name>
    <dbReference type="NCBI Taxonomy" id="231223"/>
    <lineage>
        <taxon>Eukaryota</taxon>
        <taxon>Metazoa</taxon>
        <taxon>Spiralia</taxon>
        <taxon>Lophotrochozoa</taxon>
        <taxon>Mollusca</taxon>
        <taxon>Gastropoda</taxon>
        <taxon>Heterobranchia</taxon>
        <taxon>Euthyneura</taxon>
        <taxon>Panpulmonata</taxon>
        <taxon>Sacoglossa</taxon>
        <taxon>Placobranchoidea</taxon>
        <taxon>Plakobranchidae</taxon>
        <taxon>Elysia</taxon>
    </lineage>
</organism>
<dbReference type="GO" id="GO:0003676">
    <property type="term" value="F:nucleic acid binding"/>
    <property type="evidence" value="ECO:0007669"/>
    <property type="project" value="InterPro"/>
</dbReference>
<sequence>MTRTYKRKPGARNYCNYSEQTLERALEKLSRGKKFSDISKEFNIPARTLRYKMKGAHSKAWFDSIVVPWARRKPGKKVLIGDNLSSHLSTDVVDKCKDLGISFVLLPPNSTDKCQPLDVAFFGPQKREWRKILEAYKMKHPSSTSLDKSVFPSLLKRLVQNIRVEKPTQSDCWISSLWHLSLRSSGRLRV</sequence>
<dbReference type="InterPro" id="IPR036397">
    <property type="entry name" value="RNaseH_sf"/>
</dbReference>
<dbReference type="Pfam" id="PF03184">
    <property type="entry name" value="DDE_1"/>
    <property type="match status" value="1"/>
</dbReference>
<dbReference type="AlphaFoldDB" id="A0AAE1DG45"/>
<reference evidence="2" key="1">
    <citation type="journal article" date="2023" name="G3 (Bethesda)">
        <title>A reference genome for the long-term kleptoplast-retaining sea slug Elysia crispata morphotype clarki.</title>
        <authorList>
            <person name="Eastman K.E."/>
            <person name="Pendleton A.L."/>
            <person name="Shaikh M.A."/>
            <person name="Suttiyut T."/>
            <person name="Ogas R."/>
            <person name="Tomko P."/>
            <person name="Gavelis G."/>
            <person name="Widhalm J.R."/>
            <person name="Wisecaver J.H."/>
        </authorList>
    </citation>
    <scope>NUCLEOTIDE SEQUENCE</scope>
    <source>
        <strain evidence="2">ECLA1</strain>
    </source>
</reference>
<evidence type="ECO:0000313" key="2">
    <source>
        <dbReference type="EMBL" id="KAK3769247.1"/>
    </source>
</evidence>
<evidence type="ECO:0000259" key="1">
    <source>
        <dbReference type="Pfam" id="PF03184"/>
    </source>
</evidence>
<dbReference type="InterPro" id="IPR004875">
    <property type="entry name" value="DDE_SF_endonuclease_dom"/>
</dbReference>
<protein>
    <recommendedName>
        <fullName evidence="1">DDE-1 domain-containing protein</fullName>
    </recommendedName>
</protein>
<dbReference type="Gene3D" id="3.30.420.10">
    <property type="entry name" value="Ribonuclease H-like superfamily/Ribonuclease H"/>
    <property type="match status" value="1"/>
</dbReference>
<keyword evidence="3" id="KW-1185">Reference proteome</keyword>
<feature type="domain" description="DDE-1" evidence="1">
    <location>
        <begin position="59"/>
        <end position="144"/>
    </location>
</feature>
<dbReference type="Proteomes" id="UP001283361">
    <property type="component" value="Unassembled WGS sequence"/>
</dbReference>
<dbReference type="SUPFAM" id="SSF46689">
    <property type="entry name" value="Homeodomain-like"/>
    <property type="match status" value="1"/>
</dbReference>
<name>A0AAE1DG45_9GAST</name>
<dbReference type="InterPro" id="IPR009057">
    <property type="entry name" value="Homeodomain-like_sf"/>
</dbReference>
<gene>
    <name evidence="2" type="ORF">RRG08_005193</name>
</gene>
<proteinExistence type="predicted"/>
<dbReference type="EMBL" id="JAWDGP010003957">
    <property type="protein sequence ID" value="KAK3769247.1"/>
    <property type="molecule type" value="Genomic_DNA"/>
</dbReference>
<accession>A0AAE1DG45</accession>